<reference evidence="3" key="3">
    <citation type="submission" date="2022-01" db="UniProtKB">
        <authorList>
            <consortium name="EnsemblPlants"/>
        </authorList>
    </citation>
    <scope>IDENTIFICATION</scope>
    <source>
        <strain evidence="3">subsp. vulgare</strain>
    </source>
</reference>
<dbReference type="Pfam" id="PF24570">
    <property type="entry name" value="BACK_BPM_SPOP"/>
    <property type="match status" value="1"/>
</dbReference>
<evidence type="ECO:0000256" key="1">
    <source>
        <dbReference type="ARBA" id="ARBA00010846"/>
    </source>
</evidence>
<dbReference type="GO" id="GO:0016567">
    <property type="term" value="P:protein ubiquitination"/>
    <property type="evidence" value="ECO:0007669"/>
    <property type="project" value="InterPro"/>
</dbReference>
<accession>A0A8I6YIT5</accession>
<dbReference type="PANTHER" id="PTHR26379:SF316">
    <property type="entry name" value="MATH DOMAIN-CONTAINING PROTEIN"/>
    <property type="match status" value="1"/>
</dbReference>
<evidence type="ECO:0000313" key="3">
    <source>
        <dbReference type="EnsemblPlants" id="HORVU.MOREX.r3.7HG0736400.1"/>
    </source>
</evidence>
<reference evidence="3" key="2">
    <citation type="submission" date="2020-10" db="EMBL/GenBank/DDBJ databases">
        <authorList>
            <person name="Scholz U."/>
            <person name="Mascher M."/>
            <person name="Fiebig A."/>
        </authorList>
    </citation>
    <scope>NUCLEOTIDE SEQUENCE [LARGE SCALE GENOMIC DNA]</scope>
    <source>
        <strain evidence="3">cv. Morex</strain>
    </source>
</reference>
<organism evidence="3 4">
    <name type="scientific">Hordeum vulgare subsp. vulgare</name>
    <name type="common">Domesticated barley</name>
    <dbReference type="NCBI Taxonomy" id="112509"/>
    <lineage>
        <taxon>Eukaryota</taxon>
        <taxon>Viridiplantae</taxon>
        <taxon>Streptophyta</taxon>
        <taxon>Embryophyta</taxon>
        <taxon>Tracheophyta</taxon>
        <taxon>Spermatophyta</taxon>
        <taxon>Magnoliopsida</taxon>
        <taxon>Liliopsida</taxon>
        <taxon>Poales</taxon>
        <taxon>Poaceae</taxon>
        <taxon>BOP clade</taxon>
        <taxon>Pooideae</taxon>
        <taxon>Triticodae</taxon>
        <taxon>Triticeae</taxon>
        <taxon>Hordeinae</taxon>
        <taxon>Hordeum</taxon>
    </lineage>
</organism>
<dbReference type="SMR" id="A0A8I6YIT5"/>
<feature type="domain" description="BPM/SPOP BACK" evidence="2">
    <location>
        <begin position="106"/>
        <end position="160"/>
    </location>
</feature>
<evidence type="ECO:0000313" key="4">
    <source>
        <dbReference type="Proteomes" id="UP000011116"/>
    </source>
</evidence>
<reference evidence="4" key="1">
    <citation type="journal article" date="2012" name="Nature">
        <title>A physical, genetic and functional sequence assembly of the barley genome.</title>
        <authorList>
            <consortium name="The International Barley Genome Sequencing Consortium"/>
            <person name="Mayer K.F."/>
            <person name="Waugh R."/>
            <person name="Brown J.W."/>
            <person name="Schulman A."/>
            <person name="Langridge P."/>
            <person name="Platzer M."/>
            <person name="Fincher G.B."/>
            <person name="Muehlbauer G.J."/>
            <person name="Sato K."/>
            <person name="Close T.J."/>
            <person name="Wise R.P."/>
            <person name="Stein N."/>
        </authorList>
    </citation>
    <scope>NUCLEOTIDE SEQUENCE [LARGE SCALE GENOMIC DNA]</scope>
    <source>
        <strain evidence="4">cv. Morex</strain>
    </source>
</reference>
<dbReference type="EnsemblPlants" id="HORVU.MOREX.r3.7HG0736400.1">
    <property type="protein sequence ID" value="HORVU.MOREX.r3.7HG0736400.1"/>
    <property type="gene ID" value="HORVU.MOREX.r3.7HG0736400"/>
</dbReference>
<sequence length="170" mass="18155">MSISALFSALRGAGRQHLSASTIVARQVTGTHVLRIHGYSQISKTVGKMRAATQGPVMPRRTRPGPAGAMVHSRHNGAPLLGEEYELGNLKLICEEALCQHVDMGSVAAALALAERHHCSVLSAACLRFLSSPGNLDAFMAADGFEQLKTGCPSALVDLLVEKMVRREQL</sequence>
<dbReference type="Gene3D" id="1.25.40.420">
    <property type="match status" value="1"/>
</dbReference>
<protein>
    <recommendedName>
        <fullName evidence="2">BPM/SPOP BACK domain-containing protein</fullName>
    </recommendedName>
</protein>
<dbReference type="InterPro" id="IPR045005">
    <property type="entry name" value="BPM1-6"/>
</dbReference>
<dbReference type="Gramene" id="HORVU.MOREX.r3.7HG0736400.1">
    <property type="protein sequence ID" value="HORVU.MOREX.r3.7HG0736400.1"/>
    <property type="gene ID" value="HORVU.MOREX.r3.7HG0736400"/>
</dbReference>
<dbReference type="InterPro" id="IPR056423">
    <property type="entry name" value="BACK_BPM_SPOP"/>
</dbReference>
<dbReference type="PANTHER" id="PTHR26379">
    <property type="entry name" value="BTB/POZ AND MATH DOMAIN-CONTAINING PROTEIN 1"/>
    <property type="match status" value="1"/>
</dbReference>
<dbReference type="AlphaFoldDB" id="A0A8I6YIT5"/>
<keyword evidence="4" id="KW-1185">Reference proteome</keyword>
<comment type="similarity">
    <text evidence="1">Belongs to the Tdpoz family.</text>
</comment>
<proteinExistence type="inferred from homology"/>
<name>A0A8I6YIT5_HORVV</name>
<evidence type="ECO:0000259" key="2">
    <source>
        <dbReference type="Pfam" id="PF24570"/>
    </source>
</evidence>
<dbReference type="Proteomes" id="UP000011116">
    <property type="component" value="Chromosome 7H"/>
</dbReference>